<dbReference type="AlphaFoldDB" id="A0A7J5Z482"/>
<keyword evidence="3" id="KW-1185">Reference proteome</keyword>
<evidence type="ECO:0000313" key="3">
    <source>
        <dbReference type="Proteomes" id="UP000518266"/>
    </source>
</evidence>
<dbReference type="Proteomes" id="UP000518266">
    <property type="component" value="Unassembled WGS sequence"/>
</dbReference>
<reference evidence="2 3" key="1">
    <citation type="submission" date="2020-03" db="EMBL/GenBank/DDBJ databases">
        <title>Dissostichus mawsoni Genome sequencing and assembly.</title>
        <authorList>
            <person name="Park H."/>
        </authorList>
    </citation>
    <scope>NUCLEOTIDE SEQUENCE [LARGE SCALE GENOMIC DNA]</scope>
    <source>
        <strain evidence="2">DM0001</strain>
        <tissue evidence="2">Muscle</tissue>
    </source>
</reference>
<evidence type="ECO:0000313" key="2">
    <source>
        <dbReference type="EMBL" id="KAF3856642.1"/>
    </source>
</evidence>
<feature type="transmembrane region" description="Helical" evidence="1">
    <location>
        <begin position="20"/>
        <end position="41"/>
    </location>
</feature>
<proteinExistence type="predicted"/>
<accession>A0A7J5Z482</accession>
<comment type="caution">
    <text evidence="2">The sequence shown here is derived from an EMBL/GenBank/DDBJ whole genome shotgun (WGS) entry which is preliminary data.</text>
</comment>
<name>A0A7J5Z482_DISMA</name>
<keyword evidence="1" id="KW-0812">Transmembrane</keyword>
<sequence length="108" mass="11854">MSSVFQCEAASGRSWYSLSYLYFCLLGTLTTMVVGLLVSMATGGCKQDEKNPDLFVKASDLFSFSCCGKSKVSEVTEKSATDFNTVADNPTFTDFEMKIIDPERATKL</sequence>
<evidence type="ECO:0000256" key="1">
    <source>
        <dbReference type="SAM" id="Phobius"/>
    </source>
</evidence>
<protein>
    <submittedName>
        <fullName evidence="2">Uncharacterized protein</fullName>
    </submittedName>
</protein>
<dbReference type="EMBL" id="JAAKFY010000006">
    <property type="protein sequence ID" value="KAF3856642.1"/>
    <property type="molecule type" value="Genomic_DNA"/>
</dbReference>
<keyword evidence="1" id="KW-0472">Membrane</keyword>
<organism evidence="2 3">
    <name type="scientific">Dissostichus mawsoni</name>
    <name type="common">Antarctic cod</name>
    <dbReference type="NCBI Taxonomy" id="36200"/>
    <lineage>
        <taxon>Eukaryota</taxon>
        <taxon>Metazoa</taxon>
        <taxon>Chordata</taxon>
        <taxon>Craniata</taxon>
        <taxon>Vertebrata</taxon>
        <taxon>Euteleostomi</taxon>
        <taxon>Actinopterygii</taxon>
        <taxon>Neopterygii</taxon>
        <taxon>Teleostei</taxon>
        <taxon>Neoteleostei</taxon>
        <taxon>Acanthomorphata</taxon>
        <taxon>Eupercaria</taxon>
        <taxon>Perciformes</taxon>
        <taxon>Notothenioidei</taxon>
        <taxon>Nototheniidae</taxon>
        <taxon>Dissostichus</taxon>
    </lineage>
</organism>
<gene>
    <name evidence="2" type="ORF">F7725_017365</name>
</gene>
<keyword evidence="1" id="KW-1133">Transmembrane helix</keyword>